<dbReference type="InterPro" id="IPR005105">
    <property type="entry name" value="GlnD_Uridyltrans_N"/>
</dbReference>
<sequence>MANVIINRVREFLQSYPPFSFLDEAALEAVATAVEIRFFAPQEYLFEQGEPAQDCFFVLKEGEIHLTQSIDGRQEIYEKCDEGDVFGVMALMGKRPYRLNAQAAENSLVYAIPVQTFESILKENNRVALYFAAGFASGQVVVRNDLSKSQQARSILGSPTKDIGLLLFTGQSDVRIKHEVLTCQIGESCHAAALKMAERDVGSIIIVDNEKLPLGIITDKDLRNRLVAKKLPFETPVERIMSSPLTTMKPNANFPDLYLTMVRQKLHHLIFTEDGTASSKVVGIISDHDILLAQGNSPAVLIHGLQNTSEVKEMAKIRNRAERLLKYYLENEVSMDFVANIISEINDLIIQRAIEISKRNLEKKYPEEVRKIKFCFISLGSEGREEQLLRTDLDNAIVYEDLDPEADMAARPFLAELAQSVIDILLACGFHPCPALMMANNPKWCQPLDQWKKYFSEWISNPTEESLMHSAIFFDFRPIYGQKKLSEAMAKHIYKEIEGKSVFLNFLAKNANMNPAPLGFFRNFVVEKSGEHRDKFDIKMRAMMPLTDIARLLVLSHKMVDINNTFKRFEKLAEVEPQNKEIYLEAAKAYEILMRIRAIEGLKSESSGRYIEPNKLGKLQRQLLKNAFYPIDELQALLRVRFQLDYFKG</sequence>
<dbReference type="SUPFAM" id="SSF51206">
    <property type="entry name" value="cAMP-binding domain-like"/>
    <property type="match status" value="1"/>
</dbReference>
<dbReference type="Pfam" id="PF00027">
    <property type="entry name" value="cNMP_binding"/>
    <property type="match status" value="1"/>
</dbReference>
<dbReference type="CDD" id="cd05401">
    <property type="entry name" value="NT_GlnE_GlnD_like"/>
    <property type="match status" value="1"/>
</dbReference>
<comment type="caution">
    <text evidence="5">The sequence shown here is derived from an EMBL/GenBank/DDBJ whole genome shotgun (WGS) entry which is preliminary data.</text>
</comment>
<evidence type="ECO:0000256" key="2">
    <source>
        <dbReference type="PROSITE-ProRule" id="PRU00703"/>
    </source>
</evidence>
<dbReference type="Pfam" id="PF03445">
    <property type="entry name" value="DUF294"/>
    <property type="match status" value="1"/>
</dbReference>
<dbReference type="SUPFAM" id="SSF54631">
    <property type="entry name" value="CBS-domain pair"/>
    <property type="match status" value="1"/>
</dbReference>
<name>A0AAP2G3P4_9BACT</name>
<feature type="domain" description="Cyclic nucleotide-binding" evidence="3">
    <location>
        <begin position="18"/>
        <end position="121"/>
    </location>
</feature>
<protein>
    <submittedName>
        <fullName evidence="5">Cyclic nucleotide-binding domain-containing protein</fullName>
    </submittedName>
</protein>
<dbReference type="CDD" id="cd00038">
    <property type="entry name" value="CAP_ED"/>
    <property type="match status" value="1"/>
</dbReference>
<keyword evidence="1 2" id="KW-0129">CBS domain</keyword>
<dbReference type="InterPro" id="IPR043519">
    <property type="entry name" value="NT_sf"/>
</dbReference>
<dbReference type="Proteomes" id="UP001319104">
    <property type="component" value="Unassembled WGS sequence"/>
</dbReference>
<gene>
    <name evidence="5" type="ORF">KI659_01455</name>
</gene>
<dbReference type="InterPro" id="IPR014710">
    <property type="entry name" value="RmlC-like_jellyroll"/>
</dbReference>
<dbReference type="Gene3D" id="3.30.460.10">
    <property type="entry name" value="Beta Polymerase, domain 2"/>
    <property type="match status" value="1"/>
</dbReference>
<organism evidence="5 6">
    <name type="scientific">Litoribacter ruber</name>
    <dbReference type="NCBI Taxonomy" id="702568"/>
    <lineage>
        <taxon>Bacteria</taxon>
        <taxon>Pseudomonadati</taxon>
        <taxon>Bacteroidota</taxon>
        <taxon>Cytophagia</taxon>
        <taxon>Cytophagales</taxon>
        <taxon>Cyclobacteriaceae</taxon>
        <taxon>Litoribacter</taxon>
    </lineage>
</organism>
<dbReference type="SMART" id="SM00116">
    <property type="entry name" value="CBS"/>
    <property type="match status" value="2"/>
</dbReference>
<dbReference type="Pfam" id="PF10335">
    <property type="entry name" value="DUF294_C"/>
    <property type="match status" value="1"/>
</dbReference>
<dbReference type="PROSITE" id="PS51371">
    <property type="entry name" value="CBS"/>
    <property type="match status" value="2"/>
</dbReference>
<evidence type="ECO:0000313" key="5">
    <source>
        <dbReference type="EMBL" id="MBS9522668.1"/>
    </source>
</evidence>
<dbReference type="EMBL" id="JAHCMY010000001">
    <property type="protein sequence ID" value="MBS9522668.1"/>
    <property type="molecule type" value="Genomic_DNA"/>
</dbReference>
<dbReference type="SUPFAM" id="SSF81301">
    <property type="entry name" value="Nucleotidyltransferase"/>
    <property type="match status" value="1"/>
</dbReference>
<reference evidence="5 6" key="1">
    <citation type="submission" date="2021-05" db="EMBL/GenBank/DDBJ databases">
        <authorList>
            <person name="Zhang Z.D."/>
            <person name="Osman G."/>
        </authorList>
    </citation>
    <scope>NUCLEOTIDE SEQUENCE [LARGE SCALE GENOMIC DNA]</scope>
    <source>
        <strain evidence="5 6">KCTC 32217</strain>
    </source>
</reference>
<dbReference type="InterPro" id="IPR018490">
    <property type="entry name" value="cNMP-bd_dom_sf"/>
</dbReference>
<proteinExistence type="predicted"/>
<dbReference type="GO" id="GO:0008773">
    <property type="term" value="F:[protein-PII] uridylyltransferase activity"/>
    <property type="evidence" value="ECO:0007669"/>
    <property type="project" value="InterPro"/>
</dbReference>
<accession>A0AAP2G3P4</accession>
<feature type="domain" description="CBS" evidence="4">
    <location>
        <begin position="176"/>
        <end position="233"/>
    </location>
</feature>
<dbReference type="PANTHER" id="PTHR43080:SF2">
    <property type="entry name" value="CBS DOMAIN-CONTAINING PROTEIN"/>
    <property type="match status" value="1"/>
</dbReference>
<dbReference type="InterPro" id="IPR046342">
    <property type="entry name" value="CBS_dom_sf"/>
</dbReference>
<keyword evidence="6" id="KW-1185">Reference proteome</keyword>
<dbReference type="AlphaFoldDB" id="A0AAP2G3P4"/>
<dbReference type="Pfam" id="PF00571">
    <property type="entry name" value="CBS"/>
    <property type="match status" value="2"/>
</dbReference>
<dbReference type="InterPro" id="IPR000595">
    <property type="entry name" value="cNMP-bd_dom"/>
</dbReference>
<dbReference type="InterPro" id="IPR051257">
    <property type="entry name" value="Diverse_CBS-Domain"/>
</dbReference>
<dbReference type="InterPro" id="IPR000644">
    <property type="entry name" value="CBS_dom"/>
</dbReference>
<evidence type="ECO:0000256" key="1">
    <source>
        <dbReference type="ARBA" id="ARBA00023122"/>
    </source>
</evidence>
<dbReference type="PROSITE" id="PS50042">
    <property type="entry name" value="CNMP_BINDING_3"/>
    <property type="match status" value="1"/>
</dbReference>
<feature type="domain" description="CBS" evidence="4">
    <location>
        <begin position="241"/>
        <end position="300"/>
    </location>
</feature>
<dbReference type="SMART" id="SM00100">
    <property type="entry name" value="cNMP"/>
    <property type="match status" value="1"/>
</dbReference>
<dbReference type="Gene3D" id="3.10.580.10">
    <property type="entry name" value="CBS-domain"/>
    <property type="match status" value="1"/>
</dbReference>
<dbReference type="Gene3D" id="2.60.120.10">
    <property type="entry name" value="Jelly Rolls"/>
    <property type="match status" value="1"/>
</dbReference>
<evidence type="ECO:0000259" key="4">
    <source>
        <dbReference type="PROSITE" id="PS51371"/>
    </source>
</evidence>
<evidence type="ECO:0000313" key="6">
    <source>
        <dbReference type="Proteomes" id="UP001319104"/>
    </source>
</evidence>
<dbReference type="InterPro" id="IPR018821">
    <property type="entry name" value="DUF294_put_nucleoTrafse_sb-bd"/>
</dbReference>
<dbReference type="RefSeq" id="WP_213943561.1">
    <property type="nucleotide sequence ID" value="NZ_JAHCMY010000001.1"/>
</dbReference>
<evidence type="ECO:0000259" key="3">
    <source>
        <dbReference type="PROSITE" id="PS50042"/>
    </source>
</evidence>
<dbReference type="PANTHER" id="PTHR43080">
    <property type="entry name" value="CBS DOMAIN-CONTAINING PROTEIN CBSX3, MITOCHONDRIAL"/>
    <property type="match status" value="1"/>
</dbReference>